<dbReference type="Pfam" id="PF01894">
    <property type="entry name" value="YjbQ"/>
    <property type="match status" value="1"/>
</dbReference>
<gene>
    <name evidence="2" type="ORF">JP09_004330</name>
</gene>
<dbReference type="NCBIfam" id="TIGR00149">
    <property type="entry name" value="TIGR00149_YjbQ"/>
    <property type="match status" value="1"/>
</dbReference>
<dbReference type="PIRSF" id="PIRSF004681">
    <property type="entry name" value="UCP004681"/>
    <property type="match status" value="1"/>
</dbReference>
<sequence>MLDRFSFRTSAKIEFLDITSKIQNAVDNHQVEKGTCIIFVPHTTAGITVNENADPAVLRDLKREIQRLNPQRADFEHSEGNSPAHVAASLTGHSLTAFIEGGRLVLGTWQAIYLAEFDGPRQREVLVKILPDV</sequence>
<dbReference type="Gene3D" id="2.60.120.460">
    <property type="entry name" value="YjbQ-like"/>
    <property type="match status" value="1"/>
</dbReference>
<accession>A0A2P5P7R8</accession>
<protein>
    <submittedName>
        <fullName evidence="2">YjbQ family protein</fullName>
    </submittedName>
</protein>
<dbReference type="RefSeq" id="WP_102331753.1">
    <property type="nucleotide sequence ID" value="NZ_CP058566.2"/>
</dbReference>
<dbReference type="EMBL" id="JQAN02000008">
    <property type="protein sequence ID" value="PPD58341.1"/>
    <property type="molecule type" value="Genomic_DNA"/>
</dbReference>
<dbReference type="PANTHER" id="PTHR30615">
    <property type="entry name" value="UNCHARACTERIZED PROTEIN YJBQ-RELATED"/>
    <property type="match status" value="1"/>
</dbReference>
<dbReference type="PANTHER" id="PTHR30615:SF8">
    <property type="entry name" value="UPF0047 PROTEIN C4A8.02C"/>
    <property type="match status" value="1"/>
</dbReference>
<evidence type="ECO:0000256" key="1">
    <source>
        <dbReference type="ARBA" id="ARBA00005534"/>
    </source>
</evidence>
<proteinExistence type="inferred from homology"/>
<evidence type="ECO:0000313" key="3">
    <source>
        <dbReference type="Proteomes" id="UP000235653"/>
    </source>
</evidence>
<comment type="caution">
    <text evidence="2">The sequence shown here is derived from an EMBL/GenBank/DDBJ whole genome shotgun (WGS) entry which is preliminary data.</text>
</comment>
<name>A0A2P5P7R8_9CHLR</name>
<dbReference type="InterPro" id="IPR001602">
    <property type="entry name" value="UPF0047_YjbQ-like"/>
</dbReference>
<dbReference type="OrthoDB" id="9801725at2"/>
<dbReference type="SUPFAM" id="SSF111038">
    <property type="entry name" value="YjbQ-like"/>
    <property type="match status" value="1"/>
</dbReference>
<dbReference type="AlphaFoldDB" id="A0A2P5P7R8"/>
<dbReference type="InterPro" id="IPR035917">
    <property type="entry name" value="YjbQ-like_sf"/>
</dbReference>
<keyword evidence="3" id="KW-1185">Reference proteome</keyword>
<evidence type="ECO:0000313" key="2">
    <source>
        <dbReference type="EMBL" id="PPD58341.1"/>
    </source>
</evidence>
<organism evidence="2 3">
    <name type="scientific">Dehalogenimonas etheniformans</name>
    <dbReference type="NCBI Taxonomy" id="1536648"/>
    <lineage>
        <taxon>Bacteria</taxon>
        <taxon>Bacillati</taxon>
        <taxon>Chloroflexota</taxon>
        <taxon>Dehalococcoidia</taxon>
        <taxon>Dehalococcoidales</taxon>
        <taxon>Dehalococcoidaceae</taxon>
        <taxon>Dehalogenimonas</taxon>
    </lineage>
</organism>
<reference evidence="2 3" key="1">
    <citation type="journal article" date="2017" name="ISME J.">
        <title>Grape pomace compost harbors organohalide-respiring Dehalogenimonas species with novel reductive dehalogenase genes.</title>
        <authorList>
            <person name="Yang Y."/>
            <person name="Higgins S.A."/>
            <person name="Yan J."/>
            <person name="Simsir B."/>
            <person name="Chourey K."/>
            <person name="Iyer R."/>
            <person name="Hettich R.L."/>
            <person name="Baldwin B."/>
            <person name="Ogles D.M."/>
            <person name="Loffler F.E."/>
        </authorList>
    </citation>
    <scope>NUCLEOTIDE SEQUENCE [LARGE SCALE GENOMIC DNA]</scope>
    <source>
        <strain evidence="2 3">GP</strain>
    </source>
</reference>
<dbReference type="Proteomes" id="UP000235653">
    <property type="component" value="Unassembled WGS sequence"/>
</dbReference>
<comment type="similarity">
    <text evidence="1">Belongs to the UPF0047 family.</text>
</comment>